<feature type="compositionally biased region" description="Basic and acidic residues" evidence="1">
    <location>
        <begin position="223"/>
        <end position="235"/>
    </location>
</feature>
<dbReference type="InterPro" id="IPR036689">
    <property type="entry name" value="ESAT-6-like_sf"/>
</dbReference>
<protein>
    <submittedName>
        <fullName evidence="2">Uncharacterized protein</fullName>
    </submittedName>
</protein>
<comment type="caution">
    <text evidence="2">The sequence shown here is derived from an EMBL/GenBank/DDBJ whole genome shotgun (WGS) entry which is preliminary data.</text>
</comment>
<name>A0A2U1F6U5_9PSEU</name>
<organism evidence="2 3">
    <name type="scientific">Actinomycetospora cinnamomea</name>
    <dbReference type="NCBI Taxonomy" id="663609"/>
    <lineage>
        <taxon>Bacteria</taxon>
        <taxon>Bacillati</taxon>
        <taxon>Actinomycetota</taxon>
        <taxon>Actinomycetes</taxon>
        <taxon>Pseudonocardiales</taxon>
        <taxon>Pseudonocardiaceae</taxon>
        <taxon>Actinomycetospora</taxon>
    </lineage>
</organism>
<evidence type="ECO:0000313" key="2">
    <source>
        <dbReference type="EMBL" id="PVZ07872.1"/>
    </source>
</evidence>
<evidence type="ECO:0000256" key="1">
    <source>
        <dbReference type="SAM" id="MobiDB-lite"/>
    </source>
</evidence>
<keyword evidence="3" id="KW-1185">Reference proteome</keyword>
<accession>A0A2U1F6U5</accession>
<dbReference type="OrthoDB" id="9851739at2"/>
<proteinExistence type="predicted"/>
<dbReference type="Gene3D" id="1.10.287.1060">
    <property type="entry name" value="ESAT-6-like"/>
    <property type="match status" value="1"/>
</dbReference>
<reference evidence="2 3" key="1">
    <citation type="submission" date="2018-04" db="EMBL/GenBank/DDBJ databases">
        <title>Genomic Encyclopedia of Type Strains, Phase IV (KMG-IV): sequencing the most valuable type-strain genomes for metagenomic binning, comparative biology and taxonomic classification.</title>
        <authorList>
            <person name="Goeker M."/>
        </authorList>
    </citation>
    <scope>NUCLEOTIDE SEQUENCE [LARGE SCALE GENOMIC DNA]</scope>
    <source>
        <strain evidence="2 3">DSM 45771</strain>
    </source>
</reference>
<dbReference type="Proteomes" id="UP000245639">
    <property type="component" value="Unassembled WGS sequence"/>
</dbReference>
<dbReference type="RefSeq" id="WP_116709568.1">
    <property type="nucleotide sequence ID" value="NZ_QEKW01000010.1"/>
</dbReference>
<evidence type="ECO:0000313" key="3">
    <source>
        <dbReference type="Proteomes" id="UP000245639"/>
    </source>
</evidence>
<feature type="compositionally biased region" description="Low complexity" evidence="1">
    <location>
        <begin position="245"/>
        <end position="256"/>
    </location>
</feature>
<feature type="region of interest" description="Disordered" evidence="1">
    <location>
        <begin position="220"/>
        <end position="256"/>
    </location>
</feature>
<dbReference type="SUPFAM" id="SSF140453">
    <property type="entry name" value="EsxAB dimer-like"/>
    <property type="match status" value="1"/>
</dbReference>
<dbReference type="EMBL" id="QEKW01000010">
    <property type="protein sequence ID" value="PVZ07872.1"/>
    <property type="molecule type" value="Genomic_DNA"/>
</dbReference>
<gene>
    <name evidence="2" type="ORF">C8D89_11025</name>
</gene>
<dbReference type="AlphaFoldDB" id="A0A2U1F6U5"/>
<sequence>MTRPDRPLRLVPAAGPVDLAGPPRAALLGAVDLAVGLLTAHLPRWSAVPPRWRGVPSGPDTDPETVRRAGAEARELPDPAALAAQAEALREAATLVRRQHVETADDLGPLWDTWAGPSADAVQKRVSALARSAHGLVGELGDTADVFEVAAARVAAAVRDLAAGAAAVRPADPVGGLPPAQVDALLAAVRVDAGVETPLRAYAADLEERLHRFLGAASRSRAAGREAGARVRERLAAGGGDPLRSSGPGASGPPSV</sequence>